<dbReference type="InterPro" id="IPR057210">
    <property type="entry name" value="DUF7888"/>
</dbReference>
<organism evidence="2 3">
    <name type="scientific">Cochliobolus heterostrophus (strain C5 / ATCC 48332 / race O)</name>
    <name type="common">Southern corn leaf blight fungus</name>
    <name type="synonym">Bipolaris maydis</name>
    <dbReference type="NCBI Taxonomy" id="701091"/>
    <lineage>
        <taxon>Eukaryota</taxon>
        <taxon>Fungi</taxon>
        <taxon>Dikarya</taxon>
        <taxon>Ascomycota</taxon>
        <taxon>Pezizomycotina</taxon>
        <taxon>Dothideomycetes</taxon>
        <taxon>Pleosporomycetidae</taxon>
        <taxon>Pleosporales</taxon>
        <taxon>Pleosporineae</taxon>
        <taxon>Pleosporaceae</taxon>
        <taxon>Bipolaris</taxon>
    </lineage>
</organism>
<accession>M2USC6</accession>
<feature type="non-terminal residue" evidence="2">
    <location>
        <position position="1"/>
    </location>
</feature>
<keyword evidence="3" id="KW-1185">Reference proteome</keyword>
<dbReference type="OMA" id="INNWTSA"/>
<feature type="domain" description="DUF7888" evidence="1">
    <location>
        <begin position="4"/>
        <end position="122"/>
    </location>
</feature>
<name>M2USC6_COCH5</name>
<reference evidence="2 3" key="1">
    <citation type="journal article" date="2012" name="PLoS Pathog.">
        <title>Diverse lifestyles and strategies of plant pathogenesis encoded in the genomes of eighteen Dothideomycetes fungi.</title>
        <authorList>
            <person name="Ohm R.A."/>
            <person name="Feau N."/>
            <person name="Henrissat B."/>
            <person name="Schoch C.L."/>
            <person name="Horwitz B.A."/>
            <person name="Barry K.W."/>
            <person name="Condon B.J."/>
            <person name="Copeland A.C."/>
            <person name="Dhillon B."/>
            <person name="Glaser F."/>
            <person name="Hesse C.N."/>
            <person name="Kosti I."/>
            <person name="LaButti K."/>
            <person name="Lindquist E.A."/>
            <person name="Lucas S."/>
            <person name="Salamov A.A."/>
            <person name="Bradshaw R.E."/>
            <person name="Ciuffetti L."/>
            <person name="Hamelin R.C."/>
            <person name="Kema G.H.J."/>
            <person name="Lawrence C."/>
            <person name="Scott J.A."/>
            <person name="Spatafora J.W."/>
            <person name="Turgeon B.G."/>
            <person name="de Wit P.J.G.M."/>
            <person name="Zhong S."/>
            <person name="Goodwin S.B."/>
            <person name="Grigoriev I.V."/>
        </authorList>
    </citation>
    <scope>NUCLEOTIDE SEQUENCE [LARGE SCALE GENOMIC DNA]</scope>
    <source>
        <strain evidence="3">C5 / ATCC 48332 / race O</strain>
    </source>
</reference>
<sequence length="122" mass="13488">ASIAEAMSGLLQKLFPINNWTSARETFTKATVDAMWARNPDRRRWVAAACYNMNWDVANRGGISDVASVKLSMGALNTDYDCFYIGRNNALWTRGDGGYINLAIVSDSNFCTFDGRTADLTC</sequence>
<protein>
    <recommendedName>
        <fullName evidence="1">DUF7888 domain-containing protein</fullName>
    </recommendedName>
</protein>
<dbReference type="STRING" id="701091.M2USC6"/>
<evidence type="ECO:0000259" key="1">
    <source>
        <dbReference type="Pfam" id="PF25411"/>
    </source>
</evidence>
<dbReference type="Proteomes" id="UP000016936">
    <property type="component" value="Unassembled WGS sequence"/>
</dbReference>
<dbReference type="Pfam" id="PF25411">
    <property type="entry name" value="DUF7888"/>
    <property type="match status" value="1"/>
</dbReference>
<gene>
    <name evidence="2" type="ORF">COCHEDRAFT_42439</name>
</gene>
<dbReference type="PANTHER" id="PTHR40845:SF1">
    <property type="match status" value="1"/>
</dbReference>
<evidence type="ECO:0000313" key="2">
    <source>
        <dbReference type="EMBL" id="EMD90777.1"/>
    </source>
</evidence>
<dbReference type="AlphaFoldDB" id="M2USC6"/>
<dbReference type="eggNOG" id="ENOG502SB2X">
    <property type="taxonomic scope" value="Eukaryota"/>
</dbReference>
<feature type="non-terminal residue" evidence="2">
    <location>
        <position position="122"/>
    </location>
</feature>
<proteinExistence type="predicted"/>
<dbReference type="OrthoDB" id="3478218at2759"/>
<dbReference type="HOGENOM" id="CLU_105121_1_0_1"/>
<reference evidence="3" key="2">
    <citation type="journal article" date="2013" name="PLoS Genet.">
        <title>Comparative genome structure, secondary metabolite, and effector coding capacity across Cochliobolus pathogens.</title>
        <authorList>
            <person name="Condon B.J."/>
            <person name="Leng Y."/>
            <person name="Wu D."/>
            <person name="Bushley K.E."/>
            <person name="Ohm R.A."/>
            <person name="Otillar R."/>
            <person name="Martin J."/>
            <person name="Schackwitz W."/>
            <person name="Grimwood J."/>
            <person name="MohdZainudin N."/>
            <person name="Xue C."/>
            <person name="Wang R."/>
            <person name="Manning V.A."/>
            <person name="Dhillon B."/>
            <person name="Tu Z.J."/>
            <person name="Steffenson B.J."/>
            <person name="Salamov A."/>
            <person name="Sun H."/>
            <person name="Lowry S."/>
            <person name="LaButti K."/>
            <person name="Han J."/>
            <person name="Copeland A."/>
            <person name="Lindquist E."/>
            <person name="Barry K."/>
            <person name="Schmutz J."/>
            <person name="Baker S.E."/>
            <person name="Ciuffetti L.M."/>
            <person name="Grigoriev I.V."/>
            <person name="Zhong S."/>
            <person name="Turgeon B.G."/>
        </authorList>
    </citation>
    <scope>NUCLEOTIDE SEQUENCE [LARGE SCALE GENOMIC DNA]</scope>
    <source>
        <strain evidence="3">C5 / ATCC 48332 / race O</strain>
    </source>
</reference>
<dbReference type="PANTHER" id="PTHR40845">
    <property type="match status" value="1"/>
</dbReference>
<dbReference type="EMBL" id="KB445578">
    <property type="protein sequence ID" value="EMD90777.1"/>
    <property type="molecule type" value="Genomic_DNA"/>
</dbReference>
<evidence type="ECO:0000313" key="3">
    <source>
        <dbReference type="Proteomes" id="UP000016936"/>
    </source>
</evidence>